<evidence type="ECO:0000313" key="7">
    <source>
        <dbReference type="Proteomes" id="UP000001933"/>
    </source>
</evidence>
<dbReference type="GO" id="GO:0009190">
    <property type="term" value="P:cyclic nucleotide biosynthetic process"/>
    <property type="evidence" value="ECO:0007669"/>
    <property type="project" value="InterPro"/>
</dbReference>
<dbReference type="SUPFAM" id="SSF109604">
    <property type="entry name" value="HD-domain/PDEase-like"/>
    <property type="match status" value="1"/>
</dbReference>
<dbReference type="InterPro" id="IPR029787">
    <property type="entry name" value="Nucleotide_cyclase"/>
</dbReference>
<keyword evidence="7" id="KW-1185">Reference proteome</keyword>
<dbReference type="eggNOG" id="COG2114">
    <property type="taxonomic scope" value="Bacteria"/>
</dbReference>
<feature type="domain" description="Guanylate cyclase" evidence="4">
    <location>
        <begin position="203"/>
        <end position="326"/>
    </location>
</feature>
<dbReference type="AlphaFoldDB" id="Q2LQ30"/>
<dbReference type="InterPro" id="IPR037522">
    <property type="entry name" value="HD_GYP_dom"/>
</dbReference>
<accession>Q2LQ30</accession>
<dbReference type="EMBL" id="CP000252">
    <property type="protein sequence ID" value="ABC76110.1"/>
    <property type="molecule type" value="Genomic_DNA"/>
</dbReference>
<dbReference type="InterPro" id="IPR019734">
    <property type="entry name" value="TPR_rpt"/>
</dbReference>
<dbReference type="Gene3D" id="3.30.70.1230">
    <property type="entry name" value="Nucleotide cyclase"/>
    <property type="match status" value="1"/>
</dbReference>
<dbReference type="Gene3D" id="1.10.3210.10">
    <property type="entry name" value="Hypothetical protein af1432"/>
    <property type="match status" value="1"/>
</dbReference>
<dbReference type="OrthoDB" id="9776628at2"/>
<dbReference type="PANTHER" id="PTHR43155:SF2">
    <property type="entry name" value="CYCLIC DI-GMP PHOSPHODIESTERASE PA4108"/>
    <property type="match status" value="1"/>
</dbReference>
<dbReference type="InterPro" id="IPR011990">
    <property type="entry name" value="TPR-like_helical_dom_sf"/>
</dbReference>
<feature type="coiled-coil region" evidence="2">
    <location>
        <begin position="128"/>
        <end position="180"/>
    </location>
</feature>
<sequence>MMDRLKNYFMTYFEQSFVLLVLISIVLIFYFLPNKLAMLNFFYIPILGAAYYINHRGAMLGSIFCVFTVILFAWLYPSNFFVEQTPMNLGLHIVIWGGFLILTGVIVGTLRQNLLNEISQGVTLKTELKVSKKNLEKVSRDLQEHTEHMEDKIKERTHHLEKSKEAVEEMKERVEDALYSTMDPAVVKLLIEKRLRTEKRNISVLFSDLKSFTTFSEASQPEIVVTQLNRLFAEMETILLEYKAHIDKYMGDGIMAEFGAPTHYDRHALMAVMAAMKMQNWVRSSDFPLKMRIGIATGEAIVGLIGQKRQSYTALGDVVNLASRIEQRCTEGLVTIDETTYEAVNRYVAAKPLIAQQADTSDPGLSKQIEECAIRLNTNENDPELLTEMGLLLMACDHIEDAHAYISRALHIAPDNKRIKIAFAESSMKMEKSQALKIKGKRRLIRLYEVTGMLDPLEDLETLPPHIPETYRRIVDSLVEFPSYAIDSVEAIDGSVGHARVVGLLSYALADMLDLPDKEKKDILLGGYFCDVGKTIVPQHILNRRESLSEKEFEEMTKHSRESARILKKIGYDNEALFDIVAAHHERYNGSGYPSGLSGENIPLGARIVAVADSYDALTSWRPYRSSWNYQAAYSEVRKMTELGAYDPRIVDCLGQLLRL</sequence>
<keyword evidence="3" id="KW-1133">Transmembrane helix</keyword>
<dbReference type="PROSITE" id="PS50125">
    <property type="entry name" value="GUANYLATE_CYCLASE_2"/>
    <property type="match status" value="1"/>
</dbReference>
<reference evidence="6 7" key="1">
    <citation type="journal article" date="2007" name="Proc. Natl. Acad. Sci. U.S.A.">
        <title>The genome of Syntrophus aciditrophicus: life at the thermodynamic limit of microbial growth.</title>
        <authorList>
            <person name="McInerney M.J."/>
            <person name="Rohlin L."/>
            <person name="Mouttaki H."/>
            <person name="Kim U."/>
            <person name="Krupp R.S."/>
            <person name="Rios-Hernandez L."/>
            <person name="Sieber J."/>
            <person name="Struchtemeyer C.G."/>
            <person name="Bhattacharyya A."/>
            <person name="Campbell J.W."/>
            <person name="Gunsalus R.P."/>
        </authorList>
    </citation>
    <scope>NUCLEOTIDE SEQUENCE [LARGE SCALE GENOMIC DNA]</scope>
    <source>
        <strain evidence="6 7">SB</strain>
    </source>
</reference>
<evidence type="ECO:0000256" key="3">
    <source>
        <dbReference type="SAM" id="Phobius"/>
    </source>
</evidence>
<evidence type="ECO:0000313" key="6">
    <source>
        <dbReference type="EMBL" id="ABC76110.1"/>
    </source>
</evidence>
<dbReference type="CDD" id="cd07302">
    <property type="entry name" value="CHD"/>
    <property type="match status" value="1"/>
</dbReference>
<dbReference type="InterPro" id="IPR003607">
    <property type="entry name" value="HD/PDEase_dom"/>
</dbReference>
<dbReference type="CDD" id="cd00077">
    <property type="entry name" value="HDc"/>
    <property type="match status" value="1"/>
</dbReference>
<keyword evidence="1" id="KW-0802">TPR repeat</keyword>
<dbReference type="GO" id="GO:0004016">
    <property type="term" value="F:adenylate cyclase activity"/>
    <property type="evidence" value="ECO:0007669"/>
    <property type="project" value="UniProtKB-ARBA"/>
</dbReference>
<dbReference type="PANTHER" id="PTHR43155">
    <property type="entry name" value="CYCLIC DI-GMP PHOSPHODIESTERASE PA4108-RELATED"/>
    <property type="match status" value="1"/>
</dbReference>
<feature type="transmembrane region" description="Helical" evidence="3">
    <location>
        <begin position="37"/>
        <end position="53"/>
    </location>
</feature>
<feature type="repeat" description="TPR" evidence="1">
    <location>
        <begin position="383"/>
        <end position="416"/>
    </location>
</feature>
<dbReference type="Proteomes" id="UP000001933">
    <property type="component" value="Chromosome"/>
</dbReference>
<dbReference type="RefSeq" id="WP_011416144.1">
    <property type="nucleotide sequence ID" value="NC_007759.1"/>
</dbReference>
<dbReference type="PROSITE" id="PS50005">
    <property type="entry name" value="TPR"/>
    <property type="match status" value="1"/>
</dbReference>
<organism evidence="6 7">
    <name type="scientific">Syntrophus aciditrophicus (strain SB)</name>
    <dbReference type="NCBI Taxonomy" id="56780"/>
    <lineage>
        <taxon>Bacteria</taxon>
        <taxon>Pseudomonadati</taxon>
        <taxon>Thermodesulfobacteriota</taxon>
        <taxon>Syntrophia</taxon>
        <taxon>Syntrophales</taxon>
        <taxon>Syntrophaceae</taxon>
        <taxon>Syntrophus</taxon>
    </lineage>
</organism>
<gene>
    <name evidence="6" type="ORF">SYN_01428</name>
</gene>
<keyword evidence="3" id="KW-0812">Transmembrane</keyword>
<dbReference type="InParanoid" id="Q2LQ30"/>
<dbReference type="SMART" id="SM00044">
    <property type="entry name" value="CYCc"/>
    <property type="match status" value="1"/>
</dbReference>
<dbReference type="GO" id="GO:0035556">
    <property type="term" value="P:intracellular signal transduction"/>
    <property type="evidence" value="ECO:0007669"/>
    <property type="project" value="InterPro"/>
</dbReference>
<dbReference type="HOGENOM" id="CLU_415558_0_0_7"/>
<dbReference type="Pfam" id="PF00211">
    <property type="entry name" value="Guanylate_cyc"/>
    <property type="match status" value="1"/>
</dbReference>
<keyword evidence="2" id="KW-0175">Coiled coil</keyword>
<dbReference type="SUPFAM" id="SSF55073">
    <property type="entry name" value="Nucleotide cyclase"/>
    <property type="match status" value="1"/>
</dbReference>
<dbReference type="KEGG" id="sat:SYN_01428"/>
<evidence type="ECO:0000256" key="2">
    <source>
        <dbReference type="SAM" id="Coils"/>
    </source>
</evidence>
<keyword evidence="3" id="KW-0472">Membrane</keyword>
<evidence type="ECO:0000259" key="5">
    <source>
        <dbReference type="PROSITE" id="PS51832"/>
    </source>
</evidence>
<dbReference type="SMART" id="SM00471">
    <property type="entry name" value="HDc"/>
    <property type="match status" value="1"/>
</dbReference>
<evidence type="ECO:0000259" key="4">
    <source>
        <dbReference type="PROSITE" id="PS50125"/>
    </source>
</evidence>
<evidence type="ECO:0000256" key="1">
    <source>
        <dbReference type="PROSITE-ProRule" id="PRU00339"/>
    </source>
</evidence>
<name>Q2LQ30_SYNAS</name>
<dbReference type="STRING" id="56780.SYN_01428"/>
<feature type="transmembrane region" description="Helical" evidence="3">
    <location>
        <begin position="12"/>
        <end position="31"/>
    </location>
</feature>
<feature type="transmembrane region" description="Helical" evidence="3">
    <location>
        <begin position="60"/>
        <end position="77"/>
    </location>
</feature>
<feature type="transmembrane region" description="Helical" evidence="3">
    <location>
        <begin position="89"/>
        <end position="110"/>
    </location>
</feature>
<dbReference type="InterPro" id="IPR001054">
    <property type="entry name" value="A/G_cyclase"/>
</dbReference>
<feature type="domain" description="HD-GYP" evidence="5">
    <location>
        <begin position="471"/>
        <end position="660"/>
    </location>
</feature>
<protein>
    <submittedName>
        <fullName evidence="6">HD domain protein</fullName>
    </submittedName>
</protein>
<dbReference type="PROSITE" id="PS51832">
    <property type="entry name" value="HD_GYP"/>
    <property type="match status" value="1"/>
</dbReference>
<proteinExistence type="predicted"/>
<dbReference type="eggNOG" id="COG2206">
    <property type="taxonomic scope" value="Bacteria"/>
</dbReference>
<dbReference type="Pfam" id="PF13487">
    <property type="entry name" value="HD_5"/>
    <property type="match status" value="1"/>
</dbReference>
<dbReference type="SUPFAM" id="SSF48452">
    <property type="entry name" value="TPR-like"/>
    <property type="match status" value="1"/>
</dbReference>